<evidence type="ECO:0000313" key="4">
    <source>
        <dbReference type="EMBL" id="CRL10512.1"/>
    </source>
</evidence>
<dbReference type="STRING" id="481446.NIT7645_02707"/>
<gene>
    <name evidence="4" type="ORF">NIT7321_01357</name>
</gene>
<accession>A0A0H5CZQ5</accession>
<organism evidence="4 5">
    <name type="scientific">Phaeobacter italicus</name>
    <dbReference type="NCBI Taxonomy" id="481446"/>
    <lineage>
        <taxon>Bacteria</taxon>
        <taxon>Pseudomonadati</taxon>
        <taxon>Pseudomonadota</taxon>
        <taxon>Alphaproteobacteria</taxon>
        <taxon>Rhodobacterales</taxon>
        <taxon>Roseobacteraceae</taxon>
        <taxon>Phaeobacter</taxon>
    </lineage>
</organism>
<dbReference type="SUPFAM" id="SSF47090">
    <property type="entry name" value="PGBD-like"/>
    <property type="match status" value="1"/>
</dbReference>
<feature type="domain" description="Peptidoglycan binding-like" evidence="3">
    <location>
        <begin position="170"/>
        <end position="226"/>
    </location>
</feature>
<reference evidence="5" key="1">
    <citation type="submission" date="2015-05" db="EMBL/GenBank/DDBJ databases">
        <authorList>
            <person name="Rodrigo-Torres Lidia"/>
            <person name="Arahal R.David."/>
        </authorList>
    </citation>
    <scope>NUCLEOTIDE SEQUENCE [LARGE SCALE GENOMIC DNA]</scope>
    <source>
        <strain evidence="5">CECT 7321</strain>
    </source>
</reference>
<proteinExistence type="predicted"/>
<protein>
    <submittedName>
        <fullName evidence="4">Spore cortex-lytic enzyme</fullName>
    </submittedName>
</protein>
<name>A0A0H5CZQ5_9RHOB</name>
<dbReference type="SUPFAM" id="SSF50494">
    <property type="entry name" value="Trypsin-like serine proteases"/>
    <property type="match status" value="1"/>
</dbReference>
<dbReference type="InterPro" id="IPR009003">
    <property type="entry name" value="Peptidase_S1_PA"/>
</dbReference>
<feature type="compositionally biased region" description="Basic and acidic residues" evidence="1">
    <location>
        <begin position="160"/>
        <end position="171"/>
    </location>
</feature>
<dbReference type="RefSeq" id="WP_050672958.1">
    <property type="nucleotide sequence ID" value="NZ_CVRL01000013.1"/>
</dbReference>
<evidence type="ECO:0000259" key="3">
    <source>
        <dbReference type="Pfam" id="PF01471"/>
    </source>
</evidence>
<evidence type="ECO:0000313" key="5">
    <source>
        <dbReference type="Proteomes" id="UP000043764"/>
    </source>
</evidence>
<feature type="signal peptide" evidence="2">
    <location>
        <begin position="1"/>
        <end position="25"/>
    </location>
</feature>
<sequence length="595" mass="62308">MKTLIAALALSLTTFVSVMTGTARAQEPVWIQIAARPTLQEARAEAQSFAARLPDVSGFALGGGWYGIVLGPYSRNDADRVLQVYRAEGQIPRDSFIAFSSNLGNQFYPTGATANTVVEPAVDTPDLEPIDPAAVTQAPDTPDEAAPEQVQSTLPDETPAEARRSEARLTGEERKDLQIALKAAGFYNAAIDGAFGRGTRSSMSEWQTARGYEPTGVLTTAQRKALMDEYNAPLISVGMAPVRDSRAGISMQIPAGEVAFDRYESPFAVYGPSGDLGAQVLLISQPGDQGTLFGLYEIMQTLEIVPLNGPRERGSNSFTLEGQGSDIVSYTEARLANGEIKGFTLVWPAGDEDRRARVLAAMKASFARTEGVLDPAAGADAPQDVDLIAGLDVRKPRLSRSGFFVDGKGSVVTTADVVQGCGRVTLDHEYQAEVAHVDATTGVAVLRPAQDLAPMGFARLASSSARLNSDIAVSGFSYEGVLGAPSLSWGSLQDVKDLQGNTGVSRLQLSSQPGDAGGPILTKDGAVQGMLLGENAGATQLPEGVRFAANAETLRAALAAAGVSASDAAADVAALPIGALTRQANGMTVLVSCWE</sequence>
<feature type="chain" id="PRO_5005217200" evidence="2">
    <location>
        <begin position="26"/>
        <end position="595"/>
    </location>
</feature>
<dbReference type="Proteomes" id="UP000043764">
    <property type="component" value="Unassembled WGS sequence"/>
</dbReference>
<keyword evidence="2" id="KW-0732">Signal</keyword>
<dbReference type="Pfam" id="PF13365">
    <property type="entry name" value="Trypsin_2"/>
    <property type="match status" value="1"/>
</dbReference>
<dbReference type="InterPro" id="IPR002477">
    <property type="entry name" value="Peptidoglycan-bd-like"/>
</dbReference>
<evidence type="ECO:0000256" key="1">
    <source>
        <dbReference type="SAM" id="MobiDB-lite"/>
    </source>
</evidence>
<dbReference type="Gene3D" id="2.40.10.120">
    <property type="match status" value="1"/>
</dbReference>
<keyword evidence="5" id="KW-1185">Reference proteome</keyword>
<dbReference type="Pfam" id="PF01471">
    <property type="entry name" value="PG_binding_1"/>
    <property type="match status" value="1"/>
</dbReference>
<evidence type="ECO:0000256" key="2">
    <source>
        <dbReference type="SAM" id="SignalP"/>
    </source>
</evidence>
<dbReference type="EMBL" id="CVRL01000013">
    <property type="protein sequence ID" value="CRL10512.1"/>
    <property type="molecule type" value="Genomic_DNA"/>
</dbReference>
<feature type="region of interest" description="Disordered" evidence="1">
    <location>
        <begin position="123"/>
        <end position="171"/>
    </location>
</feature>
<dbReference type="AlphaFoldDB" id="A0A0H5CZQ5"/>
<dbReference type="InterPro" id="IPR036366">
    <property type="entry name" value="PGBDSf"/>
</dbReference>
<dbReference type="Gene3D" id="1.10.101.10">
    <property type="entry name" value="PGBD-like superfamily/PGBD"/>
    <property type="match status" value="1"/>
</dbReference>
<dbReference type="InterPro" id="IPR036365">
    <property type="entry name" value="PGBD-like_sf"/>
</dbReference>